<dbReference type="InterPro" id="IPR015424">
    <property type="entry name" value="PyrdxlP-dep_Trfase"/>
</dbReference>
<reference evidence="8" key="1">
    <citation type="journal article" date="2019" name="Int. J. Syst. Evol. Microbiol.">
        <title>The Global Catalogue of Microorganisms (GCM) 10K type strain sequencing project: providing services to taxonomists for standard genome sequencing and annotation.</title>
        <authorList>
            <consortium name="The Broad Institute Genomics Platform"/>
            <consortium name="The Broad Institute Genome Sequencing Center for Infectious Disease"/>
            <person name="Wu L."/>
            <person name="Ma J."/>
        </authorList>
    </citation>
    <scope>NUCLEOTIDE SEQUENCE [LARGE SCALE GENOMIC DNA]</scope>
    <source>
        <strain evidence="8">JCM 17810</strain>
    </source>
</reference>
<dbReference type="InterPro" id="IPR051798">
    <property type="entry name" value="Class-II_PLP-Dep_Aminotrans"/>
</dbReference>
<dbReference type="GO" id="GO:0008483">
    <property type="term" value="F:transaminase activity"/>
    <property type="evidence" value="ECO:0007669"/>
    <property type="project" value="UniProtKB-KW"/>
</dbReference>
<feature type="domain" description="Aminotransferase class I/classII large" evidence="6">
    <location>
        <begin position="42"/>
        <end position="385"/>
    </location>
</feature>
<dbReference type="RefSeq" id="WP_345214726.1">
    <property type="nucleotide sequence ID" value="NZ_BAABGN010000001.1"/>
</dbReference>
<proteinExistence type="inferred from homology"/>
<evidence type="ECO:0000313" key="8">
    <source>
        <dbReference type="Proteomes" id="UP001500622"/>
    </source>
</evidence>
<dbReference type="InterPro" id="IPR004839">
    <property type="entry name" value="Aminotransferase_I/II_large"/>
</dbReference>
<evidence type="ECO:0000256" key="1">
    <source>
        <dbReference type="ARBA" id="ARBA00001933"/>
    </source>
</evidence>
<dbReference type="Gene3D" id="3.40.640.10">
    <property type="entry name" value="Type I PLP-dependent aspartate aminotransferase-like (Major domain)"/>
    <property type="match status" value="1"/>
</dbReference>
<dbReference type="EMBL" id="BAABGN010000001">
    <property type="protein sequence ID" value="GAA4416082.1"/>
    <property type="molecule type" value="Genomic_DNA"/>
</dbReference>
<dbReference type="Pfam" id="PF00155">
    <property type="entry name" value="Aminotran_1_2"/>
    <property type="match status" value="1"/>
</dbReference>
<keyword evidence="4" id="KW-0456">Lyase</keyword>
<accession>A0ABP8KU44</accession>
<keyword evidence="8" id="KW-1185">Reference proteome</keyword>
<evidence type="ECO:0000313" key="7">
    <source>
        <dbReference type="EMBL" id="GAA4416082.1"/>
    </source>
</evidence>
<keyword evidence="3" id="KW-0663">Pyridoxal phosphate</keyword>
<dbReference type="InterPro" id="IPR015422">
    <property type="entry name" value="PyrdxlP-dep_Trfase_small"/>
</dbReference>
<dbReference type="Gene3D" id="3.90.1150.10">
    <property type="entry name" value="Aspartate Aminotransferase, domain 1"/>
    <property type="match status" value="1"/>
</dbReference>
<protein>
    <recommendedName>
        <fullName evidence="2">cysteine-S-conjugate beta-lyase</fullName>
        <ecNumber evidence="2">4.4.1.13</ecNumber>
    </recommendedName>
</protein>
<keyword evidence="7" id="KW-0032">Aminotransferase</keyword>
<sequence>MTDTPTAQISAQLDSVTVDALREVGGVKWSTFPESIGAFIAEMDYGTAPAVSRALHDAVDRGLLGYLPKAVGERMSAACAGWQRTRYGWDVPAERVRPLPDVLAGAAAAIEHFSTPGSPIILPTPAYMPFLTLPKILGREIIEVPMAVEDGRYVYDLDALDRAFGAGGNLLVLCNPHNPIGRVLERDEMLAVAEVVERHGGRVFSDEIHSPLVFPEHQHLPYASISEETARHTVTSTSASKAWNLPGMKCAQLILSNDADAEVWSSVGPTAEHGAATLGVVANTAAYTSGGQWLDDVIGYLDGNRRLLGELLADRIPEIGYTAPEGTYLTLLDCRALDLGDHPAQFFLREAKVAMTDGALCGEAARGMARFNMAMPRPVLEEAVDQMAEALGRR</sequence>
<evidence type="ECO:0000256" key="3">
    <source>
        <dbReference type="ARBA" id="ARBA00022898"/>
    </source>
</evidence>
<dbReference type="InterPro" id="IPR015421">
    <property type="entry name" value="PyrdxlP-dep_Trfase_major"/>
</dbReference>
<dbReference type="Proteomes" id="UP001500622">
    <property type="component" value="Unassembled WGS sequence"/>
</dbReference>
<gene>
    <name evidence="7" type="ORF">GCM10023169_03030</name>
</gene>
<comment type="similarity">
    <text evidence="5">Belongs to the class-II pyridoxal-phosphate-dependent aminotransferase family. MalY/PatB cystathionine beta-lyase subfamily.</text>
</comment>
<organism evidence="7 8">
    <name type="scientific">Georgenia halophila</name>
    <dbReference type="NCBI Taxonomy" id="620889"/>
    <lineage>
        <taxon>Bacteria</taxon>
        <taxon>Bacillati</taxon>
        <taxon>Actinomycetota</taxon>
        <taxon>Actinomycetes</taxon>
        <taxon>Micrococcales</taxon>
        <taxon>Bogoriellaceae</taxon>
        <taxon>Georgenia</taxon>
    </lineage>
</organism>
<dbReference type="SUPFAM" id="SSF53383">
    <property type="entry name" value="PLP-dependent transferases"/>
    <property type="match status" value="1"/>
</dbReference>
<comment type="cofactor">
    <cofactor evidence="1">
        <name>pyridoxal 5'-phosphate</name>
        <dbReference type="ChEBI" id="CHEBI:597326"/>
    </cofactor>
</comment>
<evidence type="ECO:0000256" key="5">
    <source>
        <dbReference type="ARBA" id="ARBA00037974"/>
    </source>
</evidence>
<dbReference type="PANTHER" id="PTHR43525">
    <property type="entry name" value="PROTEIN MALY"/>
    <property type="match status" value="1"/>
</dbReference>
<dbReference type="PANTHER" id="PTHR43525:SF2">
    <property type="entry name" value="CYSTATHIONINE BETA-LYASE-RELATED"/>
    <property type="match status" value="1"/>
</dbReference>
<evidence type="ECO:0000256" key="4">
    <source>
        <dbReference type="ARBA" id="ARBA00023239"/>
    </source>
</evidence>
<evidence type="ECO:0000256" key="2">
    <source>
        <dbReference type="ARBA" id="ARBA00012224"/>
    </source>
</evidence>
<comment type="caution">
    <text evidence="7">The sequence shown here is derived from an EMBL/GenBank/DDBJ whole genome shotgun (WGS) entry which is preliminary data.</text>
</comment>
<name>A0ABP8KU44_9MICO</name>
<evidence type="ECO:0000259" key="6">
    <source>
        <dbReference type="Pfam" id="PF00155"/>
    </source>
</evidence>
<dbReference type="EC" id="4.4.1.13" evidence="2"/>
<keyword evidence="7" id="KW-0808">Transferase</keyword>
<dbReference type="CDD" id="cd00609">
    <property type="entry name" value="AAT_like"/>
    <property type="match status" value="1"/>
</dbReference>